<protein>
    <submittedName>
        <fullName evidence="3">Uncharacterized protein</fullName>
    </submittedName>
</protein>
<feature type="transmembrane region" description="Helical" evidence="2">
    <location>
        <begin position="30"/>
        <end position="56"/>
    </location>
</feature>
<dbReference type="Proteomes" id="UP000724672">
    <property type="component" value="Unassembled WGS sequence"/>
</dbReference>
<keyword evidence="4" id="KW-1185">Reference proteome</keyword>
<feature type="compositionally biased region" description="Low complexity" evidence="1">
    <location>
        <begin position="8"/>
        <end position="22"/>
    </location>
</feature>
<evidence type="ECO:0000256" key="1">
    <source>
        <dbReference type="SAM" id="MobiDB-lite"/>
    </source>
</evidence>
<sequence>MDNFNNEPVNKNHNGNNYPNPRNNEEVVSVLSWMGVAIILAIPILNLIAIVAMAFMDINKNIKNFARASLILAGILIGFGILFGGCVAVVNSMY</sequence>
<reference evidence="3" key="1">
    <citation type="submission" date="2019-12" db="EMBL/GenBank/DDBJ databases">
        <title>Clostridiaceae gen. nov. sp. nov., isolated from sediment in Xinjiang, China.</title>
        <authorList>
            <person name="Zhang R."/>
        </authorList>
    </citation>
    <scope>NUCLEOTIDE SEQUENCE</scope>
    <source>
        <strain evidence="3">D2Q-11</strain>
    </source>
</reference>
<keyword evidence="2" id="KW-0472">Membrane</keyword>
<evidence type="ECO:0000313" key="3">
    <source>
        <dbReference type="EMBL" id="MBS4537086.1"/>
    </source>
</evidence>
<organism evidence="3 4">
    <name type="scientific">Anaeromonas frigoriresistens</name>
    <dbReference type="NCBI Taxonomy" id="2683708"/>
    <lineage>
        <taxon>Bacteria</taxon>
        <taxon>Bacillati</taxon>
        <taxon>Bacillota</taxon>
        <taxon>Tissierellia</taxon>
        <taxon>Tissierellales</taxon>
        <taxon>Thermohalobacteraceae</taxon>
        <taxon>Anaeromonas</taxon>
    </lineage>
</organism>
<dbReference type="RefSeq" id="WP_203365017.1">
    <property type="nucleotide sequence ID" value="NZ_WSFT01000012.1"/>
</dbReference>
<dbReference type="EMBL" id="WSFT01000012">
    <property type="protein sequence ID" value="MBS4537086.1"/>
    <property type="molecule type" value="Genomic_DNA"/>
</dbReference>
<gene>
    <name evidence="3" type="ORF">GOQ27_01350</name>
</gene>
<keyword evidence="2" id="KW-0812">Transmembrane</keyword>
<accession>A0A942UUI8</accession>
<feature type="transmembrane region" description="Helical" evidence="2">
    <location>
        <begin position="68"/>
        <end position="90"/>
    </location>
</feature>
<evidence type="ECO:0000256" key="2">
    <source>
        <dbReference type="SAM" id="Phobius"/>
    </source>
</evidence>
<dbReference type="AlphaFoldDB" id="A0A942UUI8"/>
<feature type="region of interest" description="Disordered" evidence="1">
    <location>
        <begin position="1"/>
        <end position="22"/>
    </location>
</feature>
<comment type="caution">
    <text evidence="3">The sequence shown here is derived from an EMBL/GenBank/DDBJ whole genome shotgun (WGS) entry which is preliminary data.</text>
</comment>
<evidence type="ECO:0000313" key="4">
    <source>
        <dbReference type="Proteomes" id="UP000724672"/>
    </source>
</evidence>
<name>A0A942UUI8_9FIRM</name>
<keyword evidence="2" id="KW-1133">Transmembrane helix</keyword>
<proteinExistence type="predicted"/>